<sequence length="138" mass="15102">MTRPRLAAVLETALYAADLPKARRFYEEVLGLAPMFADERLAAYAVGASVLLLFQRGTTEQPVRLPGGCIPPHGAQGCQHLALAIAAEELEPWVVQLEAAGVPIEERTQWPRGAVSLYFRDPDGHLLELATPGLWPNY</sequence>
<dbReference type="Gene3D" id="3.10.180.10">
    <property type="entry name" value="2,3-Dihydroxybiphenyl 1,2-Dioxygenase, domain 1"/>
    <property type="match status" value="1"/>
</dbReference>
<dbReference type="InterPro" id="IPR050383">
    <property type="entry name" value="GlyoxalaseI/FosfomycinResist"/>
</dbReference>
<dbReference type="OrthoDB" id="9812656at2"/>
<accession>A0A0U4VIS5</accession>
<dbReference type="RefSeq" id="WP_059313336.1">
    <property type="nucleotide sequence ID" value="NZ_CP013987.1"/>
</dbReference>
<dbReference type="PANTHER" id="PTHR21366:SF22">
    <property type="entry name" value="VOC DOMAIN-CONTAINING PROTEIN"/>
    <property type="match status" value="1"/>
</dbReference>
<dbReference type="AlphaFoldDB" id="A0A0U4VIS5"/>
<proteinExistence type="predicted"/>
<evidence type="ECO:0000313" key="3">
    <source>
        <dbReference type="Proteomes" id="UP000064137"/>
    </source>
</evidence>
<dbReference type="InterPro" id="IPR029068">
    <property type="entry name" value="Glyas_Bleomycin-R_OHBP_Dase"/>
</dbReference>
<evidence type="ECO:0000313" key="2">
    <source>
        <dbReference type="EMBL" id="ALZ83051.1"/>
    </source>
</evidence>
<organism evidence="2 3">
    <name type="scientific">Pseudomonas oryzihabitans</name>
    <dbReference type="NCBI Taxonomy" id="47885"/>
    <lineage>
        <taxon>Bacteria</taxon>
        <taxon>Pseudomonadati</taxon>
        <taxon>Pseudomonadota</taxon>
        <taxon>Gammaproteobacteria</taxon>
        <taxon>Pseudomonadales</taxon>
        <taxon>Pseudomonadaceae</taxon>
        <taxon>Pseudomonas</taxon>
    </lineage>
</organism>
<dbReference type="Pfam" id="PF00903">
    <property type="entry name" value="Glyoxalase"/>
    <property type="match status" value="1"/>
</dbReference>
<dbReference type="KEGG" id="por:APT59_02085"/>
<reference evidence="2 3" key="1">
    <citation type="submission" date="2016-01" db="EMBL/GenBank/DDBJ databases">
        <title>Annotation of Pseudomonas oryzihabitans USDA-ARS-USMARC-56511.</title>
        <authorList>
            <person name="Harhay G.P."/>
            <person name="Harhay D.M."/>
            <person name="Smith T.P.L."/>
            <person name="Bono J.L."/>
            <person name="Heaton M.P."/>
            <person name="Clawson M.L."/>
            <person name="Chitko-Mckown C.G."/>
            <person name="Capik S.F."/>
            <person name="DeDonder K.D."/>
            <person name="Apley M.D."/>
            <person name="Lubbers B.V."/>
            <person name="White B.J."/>
            <person name="Larson R.L."/>
        </authorList>
    </citation>
    <scope>NUCLEOTIDE SEQUENCE [LARGE SCALE GENOMIC DNA]</scope>
    <source>
        <strain evidence="2 3">USDA-ARS-USMARC-56511</strain>
    </source>
</reference>
<protein>
    <submittedName>
        <fullName evidence="2">Glyoxalase</fullName>
    </submittedName>
</protein>
<dbReference type="SUPFAM" id="SSF54593">
    <property type="entry name" value="Glyoxalase/Bleomycin resistance protein/Dihydroxybiphenyl dioxygenase"/>
    <property type="match status" value="1"/>
</dbReference>
<dbReference type="Proteomes" id="UP000064137">
    <property type="component" value="Chromosome"/>
</dbReference>
<evidence type="ECO:0000259" key="1">
    <source>
        <dbReference type="PROSITE" id="PS51819"/>
    </source>
</evidence>
<name>A0A0U4VIS5_9PSED</name>
<gene>
    <name evidence="2" type="ORF">APT59_02085</name>
</gene>
<dbReference type="PANTHER" id="PTHR21366">
    <property type="entry name" value="GLYOXALASE FAMILY PROTEIN"/>
    <property type="match status" value="1"/>
</dbReference>
<dbReference type="InterPro" id="IPR037523">
    <property type="entry name" value="VOC_core"/>
</dbReference>
<dbReference type="PROSITE" id="PS51819">
    <property type="entry name" value="VOC"/>
    <property type="match status" value="1"/>
</dbReference>
<feature type="domain" description="VOC" evidence="1">
    <location>
        <begin position="8"/>
        <end position="132"/>
    </location>
</feature>
<dbReference type="EMBL" id="CP013987">
    <property type="protein sequence ID" value="ALZ83051.1"/>
    <property type="molecule type" value="Genomic_DNA"/>
</dbReference>
<dbReference type="InterPro" id="IPR004360">
    <property type="entry name" value="Glyas_Fos-R_dOase_dom"/>
</dbReference>